<protein>
    <submittedName>
        <fullName evidence="1">Uncharacterized protein</fullName>
    </submittedName>
</protein>
<dbReference type="EMBL" id="MEXN01000007">
    <property type="protein sequence ID" value="OGD03243.1"/>
    <property type="molecule type" value="Genomic_DNA"/>
</dbReference>
<dbReference type="AlphaFoldDB" id="A0A1F4ZAC0"/>
<evidence type="ECO:0000313" key="1">
    <source>
        <dbReference type="EMBL" id="OGD03243.1"/>
    </source>
</evidence>
<comment type="caution">
    <text evidence="1">The sequence shown here is derived from an EMBL/GenBank/DDBJ whole genome shotgun (WGS) entry which is preliminary data.</text>
</comment>
<dbReference type="Proteomes" id="UP000177080">
    <property type="component" value="Unassembled WGS sequence"/>
</dbReference>
<sequence>MKRWVGIDYFTFEPGRFDAGKFDRVAKKLHCEVDETHLKFLVAQLVFAFSHIHVHDTALTCLERRGKLKEPLVCAGEIEIEYSPARRKMSGISDSLWMARKLSPLESQKYLTEVLAPMLRGFFEIEGDYPNHLIYPGGRIAIFGIPTALKVGRR</sequence>
<reference evidence="1 2" key="1">
    <citation type="journal article" date="2016" name="Nat. Commun.">
        <title>Thousands of microbial genomes shed light on interconnected biogeochemical processes in an aquifer system.</title>
        <authorList>
            <person name="Anantharaman K."/>
            <person name="Brown C.T."/>
            <person name="Hug L.A."/>
            <person name="Sharon I."/>
            <person name="Castelle C.J."/>
            <person name="Probst A.J."/>
            <person name="Thomas B.C."/>
            <person name="Singh A."/>
            <person name="Wilkins M.J."/>
            <person name="Karaoz U."/>
            <person name="Brodie E.L."/>
            <person name="Williams K.H."/>
            <person name="Hubbard S.S."/>
            <person name="Banfield J.F."/>
        </authorList>
    </citation>
    <scope>NUCLEOTIDE SEQUENCE [LARGE SCALE GENOMIC DNA]</scope>
</reference>
<evidence type="ECO:0000313" key="2">
    <source>
        <dbReference type="Proteomes" id="UP000177080"/>
    </source>
</evidence>
<dbReference type="STRING" id="1797259.A2989_00220"/>
<organism evidence="1 2">
    <name type="scientific">Candidatus Amesbacteria bacterium RIFCSPLOWO2_01_FULL_48_25</name>
    <dbReference type="NCBI Taxonomy" id="1797259"/>
    <lineage>
        <taxon>Bacteria</taxon>
        <taxon>Candidatus Amesiibacteriota</taxon>
    </lineage>
</organism>
<gene>
    <name evidence="1" type="ORF">A2989_00220</name>
</gene>
<accession>A0A1F4ZAC0</accession>
<name>A0A1F4ZAC0_9BACT</name>
<proteinExistence type="predicted"/>